<name>A0A8J4Y9U8_CHIOP</name>
<gene>
    <name evidence="1" type="ORF">GWK47_041536</name>
</gene>
<evidence type="ECO:0008006" key="3">
    <source>
        <dbReference type="Google" id="ProtNLM"/>
    </source>
</evidence>
<keyword evidence="2" id="KW-1185">Reference proteome</keyword>
<dbReference type="OrthoDB" id="1421278at2759"/>
<accession>A0A8J4Y9U8</accession>
<comment type="caution">
    <text evidence="1">The sequence shown here is derived from an EMBL/GenBank/DDBJ whole genome shotgun (WGS) entry which is preliminary data.</text>
</comment>
<organism evidence="1 2">
    <name type="scientific">Chionoecetes opilio</name>
    <name type="common">Atlantic snow crab</name>
    <name type="synonym">Cancer opilio</name>
    <dbReference type="NCBI Taxonomy" id="41210"/>
    <lineage>
        <taxon>Eukaryota</taxon>
        <taxon>Metazoa</taxon>
        <taxon>Ecdysozoa</taxon>
        <taxon>Arthropoda</taxon>
        <taxon>Crustacea</taxon>
        <taxon>Multicrustacea</taxon>
        <taxon>Malacostraca</taxon>
        <taxon>Eumalacostraca</taxon>
        <taxon>Eucarida</taxon>
        <taxon>Decapoda</taxon>
        <taxon>Pleocyemata</taxon>
        <taxon>Brachyura</taxon>
        <taxon>Eubrachyura</taxon>
        <taxon>Majoidea</taxon>
        <taxon>Majidae</taxon>
        <taxon>Chionoecetes</taxon>
    </lineage>
</organism>
<sequence>MGHVNARFGAAVCELPVTLGLDQYSYPNIPDRVQPNDNANALLGICIDERLLIVNNLRCNETMYSSNLTYRQGRVWVSELDSYIASSNMVEQVYSFNDNQDVTLPSDHAPVSVVFKAHRINLDSLVTRASRLGDHAALYDRQTCKLMISPVKFSTIDADQFMNALHCQCVVSPCLVVTLSRKWMNFAIRYTCGARNSKSRNRAPEDDPIERWECLLMENDQAHLWRAVIWRGEVEPTPVPSSVASPPTDEDFKDYFEHIRI</sequence>
<evidence type="ECO:0000313" key="2">
    <source>
        <dbReference type="Proteomes" id="UP000770661"/>
    </source>
</evidence>
<proteinExistence type="predicted"/>
<reference evidence="1" key="1">
    <citation type="submission" date="2020-07" db="EMBL/GenBank/DDBJ databases">
        <title>The High-quality genome of the commercially important snow crab, Chionoecetes opilio.</title>
        <authorList>
            <person name="Jeong J.-H."/>
            <person name="Ryu S."/>
        </authorList>
    </citation>
    <scope>NUCLEOTIDE SEQUENCE</scope>
    <source>
        <strain evidence="1">MADBK_172401_WGS</strain>
        <tissue evidence="1">Digestive gland</tissue>
    </source>
</reference>
<protein>
    <recommendedName>
        <fullName evidence="3">Endonuclease/exonuclease/phosphatase domain-containing protein</fullName>
    </recommendedName>
</protein>
<dbReference type="EMBL" id="JACEEZ010007512">
    <property type="protein sequence ID" value="KAG0724000.1"/>
    <property type="molecule type" value="Genomic_DNA"/>
</dbReference>
<dbReference type="Proteomes" id="UP000770661">
    <property type="component" value="Unassembled WGS sequence"/>
</dbReference>
<evidence type="ECO:0000313" key="1">
    <source>
        <dbReference type="EMBL" id="KAG0724000.1"/>
    </source>
</evidence>
<dbReference type="AlphaFoldDB" id="A0A8J4Y9U8"/>